<dbReference type="GeneID" id="10505493"/>
<evidence type="ECO:0000256" key="4">
    <source>
        <dbReference type="ARBA" id="ARBA00022927"/>
    </source>
</evidence>
<dbReference type="OMA" id="NPVKYPY"/>
<dbReference type="Proteomes" id="UP000001064">
    <property type="component" value="Unassembled WGS sequence"/>
</dbReference>
<dbReference type="InParanoid" id="F0ZWE9"/>
<dbReference type="OrthoDB" id="19482at2759"/>
<feature type="compositionally biased region" description="Basic and acidic residues" evidence="6">
    <location>
        <begin position="1"/>
        <end position="12"/>
    </location>
</feature>
<dbReference type="PANTHER" id="PTHR14190">
    <property type="entry name" value="SUPPRESSOR OF ACTIN MUTATIONS 2/VACUOLAR PROTEIN SORTING 52"/>
    <property type="match status" value="1"/>
</dbReference>
<dbReference type="GO" id="GO:0042147">
    <property type="term" value="P:retrograde transport, endosome to Golgi"/>
    <property type="evidence" value="ECO:0000318"/>
    <property type="project" value="GO_Central"/>
</dbReference>
<keyword evidence="4" id="KW-0653">Protein transport</keyword>
<evidence type="ECO:0000256" key="3">
    <source>
        <dbReference type="ARBA" id="ARBA00022448"/>
    </source>
</evidence>
<organism evidence="9 10">
    <name type="scientific">Dictyostelium purpureum</name>
    <name type="common">Slime mold</name>
    <dbReference type="NCBI Taxonomy" id="5786"/>
    <lineage>
        <taxon>Eukaryota</taxon>
        <taxon>Amoebozoa</taxon>
        <taxon>Evosea</taxon>
        <taxon>Eumycetozoa</taxon>
        <taxon>Dictyostelia</taxon>
        <taxon>Dictyosteliales</taxon>
        <taxon>Dictyosteliaceae</taxon>
        <taxon>Dictyostelium</taxon>
    </lineage>
</organism>
<evidence type="ECO:0000256" key="6">
    <source>
        <dbReference type="SAM" id="MobiDB-lite"/>
    </source>
</evidence>
<dbReference type="KEGG" id="dpp:DICPUDRAFT_50009"/>
<dbReference type="RefSeq" id="XP_003291739.1">
    <property type="nucleotide sequence ID" value="XM_003291691.1"/>
</dbReference>
<accession>F0ZWE9</accession>
<dbReference type="VEuPathDB" id="AmoebaDB:DICPUDRAFT_50009"/>
<name>F0ZWE9_DICPU</name>
<feature type="domain" description="Vps52 C-terminal" evidence="8">
    <location>
        <begin position="369"/>
        <end position="614"/>
    </location>
</feature>
<dbReference type="STRING" id="5786.F0ZWE9"/>
<dbReference type="GO" id="GO:0005829">
    <property type="term" value="C:cytosol"/>
    <property type="evidence" value="ECO:0007669"/>
    <property type="project" value="GOC"/>
</dbReference>
<dbReference type="eggNOG" id="KOG1961">
    <property type="taxonomic scope" value="Eukaryota"/>
</dbReference>
<dbReference type="GO" id="GO:0000938">
    <property type="term" value="C:GARP complex"/>
    <property type="evidence" value="ECO:0000318"/>
    <property type="project" value="GO_Central"/>
</dbReference>
<evidence type="ECO:0000313" key="10">
    <source>
        <dbReference type="Proteomes" id="UP000001064"/>
    </source>
</evidence>
<dbReference type="GO" id="GO:0032456">
    <property type="term" value="P:endocytic recycling"/>
    <property type="evidence" value="ECO:0000318"/>
    <property type="project" value="GO_Central"/>
</dbReference>
<keyword evidence="3" id="KW-0813">Transport</keyword>
<dbReference type="FunCoup" id="F0ZWE9">
    <property type="interactions" value="303"/>
</dbReference>
<dbReference type="Pfam" id="PF20655">
    <property type="entry name" value="Vps52_C"/>
    <property type="match status" value="1"/>
</dbReference>
<dbReference type="Pfam" id="PF04129">
    <property type="entry name" value="Vps52_CC"/>
    <property type="match status" value="1"/>
</dbReference>
<feature type="region of interest" description="Disordered" evidence="6">
    <location>
        <begin position="1"/>
        <end position="36"/>
    </location>
</feature>
<feature type="domain" description="Vps52 coiled-coil" evidence="7">
    <location>
        <begin position="179"/>
        <end position="268"/>
    </location>
</feature>
<evidence type="ECO:0000256" key="5">
    <source>
        <dbReference type="ARBA" id="ARBA00023034"/>
    </source>
</evidence>
<dbReference type="GO" id="GO:0015031">
    <property type="term" value="P:protein transport"/>
    <property type="evidence" value="ECO:0007669"/>
    <property type="project" value="UniProtKB-KW"/>
</dbReference>
<dbReference type="InterPro" id="IPR048361">
    <property type="entry name" value="Vps52_C"/>
</dbReference>
<dbReference type="EMBL" id="GL871234">
    <property type="protein sequence ID" value="EGC31732.1"/>
    <property type="molecule type" value="Genomic_DNA"/>
</dbReference>
<sequence length="764" mass="89601">MVEDLDRYMIDEKTEDLDDSSDGEDNDTGRDRDGLMPSYIIEDNLDFKNYSHIKKPDGTDYNSIEEIINYLIYEKKALEISSQPSNESIKNKSEFSEHLENELKSLPSAVVNTYYEQANNLVELHQYIKTNKDILNRVGESFDSSIEELSDLIKDMPDNHVASLQISKSLENRIDTREEIFKLDVNEEYIKNIKELQDRIKNLDSLMQTKAKFIEDIAYEIDLLKKKASRSVRDFLLKLIIGLRKPRTNIQILQQSKLFKYSPLNQFIYHNSPSSAVEIKNLYIETVSRTFHNYFKNYLTNLTKVFHQVTLKSDVIGYLEQVKGYFGASTKSVELNKASAFNLYISGLPSDIWTSIKSEVITQIPDKLSRIDILERCLDAPLIIPHAAIRNNKKYPFEQIYRSMNILLLDTICSEYLFNRQWFAKPLLANSPDALIPSIFDKIFQLFLDNLNSFVSFTFDCLALLLCLQINKILIQLLQDRKLWDRISCVRLYFQKIDVLIWDRFSEAFKRNIDSLKNALNSKENYPTDLRPHIYTRRFSEFYSSLCIILSTFDEPRVTAWMAVLRSSMERLLTHYSNNCFNNDTKLKSIFLINNYDIIITVFSENNISQNEEGFLKFSTLLQEQINIFVELLLYSYYKNLILFIKDTEFSISNTANYQIDRNQLLALINEFSQKWKEILQKIQTEIMLNFSNFNLGSTITKQIISQYLIYYKRFEEIYKKYIKQSSSTPELINQQQQLRSSFIPVSTITFEIGKSYNNNKDLI</sequence>
<dbReference type="InterPro" id="IPR007258">
    <property type="entry name" value="Vps52"/>
</dbReference>
<protein>
    <recommendedName>
        <fullName evidence="11">Vps52/Sac2 family protein</fullName>
    </recommendedName>
</protein>
<dbReference type="GO" id="GO:0019905">
    <property type="term" value="F:syntaxin binding"/>
    <property type="evidence" value="ECO:0000318"/>
    <property type="project" value="GO_Central"/>
</dbReference>
<evidence type="ECO:0000259" key="8">
    <source>
        <dbReference type="Pfam" id="PF20655"/>
    </source>
</evidence>
<gene>
    <name evidence="9" type="ORF">DICPUDRAFT_50009</name>
</gene>
<dbReference type="AlphaFoldDB" id="F0ZWE9"/>
<dbReference type="GO" id="GO:0006896">
    <property type="term" value="P:Golgi to vacuole transport"/>
    <property type="evidence" value="ECO:0000318"/>
    <property type="project" value="GO_Central"/>
</dbReference>
<dbReference type="InterPro" id="IPR048319">
    <property type="entry name" value="Vps52_CC"/>
</dbReference>
<reference evidence="10" key="1">
    <citation type="journal article" date="2011" name="Genome Biol.">
        <title>Comparative genomics of the social amoebae Dictyostelium discoideum and Dictyostelium purpureum.</title>
        <authorList>
            <consortium name="US DOE Joint Genome Institute (JGI-PGF)"/>
            <person name="Sucgang R."/>
            <person name="Kuo A."/>
            <person name="Tian X."/>
            <person name="Salerno W."/>
            <person name="Parikh A."/>
            <person name="Feasley C.L."/>
            <person name="Dalin E."/>
            <person name="Tu H."/>
            <person name="Huang E."/>
            <person name="Barry K."/>
            <person name="Lindquist E."/>
            <person name="Shapiro H."/>
            <person name="Bruce D."/>
            <person name="Schmutz J."/>
            <person name="Salamov A."/>
            <person name="Fey P."/>
            <person name="Gaudet P."/>
            <person name="Anjard C."/>
            <person name="Babu M.M."/>
            <person name="Basu S."/>
            <person name="Bushmanova Y."/>
            <person name="van der Wel H."/>
            <person name="Katoh-Kurasawa M."/>
            <person name="Dinh C."/>
            <person name="Coutinho P.M."/>
            <person name="Saito T."/>
            <person name="Elias M."/>
            <person name="Schaap P."/>
            <person name="Kay R.R."/>
            <person name="Henrissat B."/>
            <person name="Eichinger L."/>
            <person name="Rivero F."/>
            <person name="Putnam N.H."/>
            <person name="West C.M."/>
            <person name="Loomis W.F."/>
            <person name="Chisholm R.L."/>
            <person name="Shaulsky G."/>
            <person name="Strassmann J.E."/>
            <person name="Queller D.C."/>
            <person name="Kuspa A."/>
            <person name="Grigoriev I.V."/>
        </authorList>
    </citation>
    <scope>NUCLEOTIDE SEQUENCE [LARGE SCALE GENOMIC DNA]</scope>
    <source>
        <strain evidence="10">QSDP1</strain>
    </source>
</reference>
<keyword evidence="10" id="KW-1185">Reference proteome</keyword>
<evidence type="ECO:0000256" key="2">
    <source>
        <dbReference type="ARBA" id="ARBA00008180"/>
    </source>
</evidence>
<comment type="subcellular location">
    <subcellularLocation>
        <location evidence="1">Golgi apparatus</location>
        <location evidence="1">trans-Golgi network</location>
    </subcellularLocation>
</comment>
<evidence type="ECO:0000259" key="7">
    <source>
        <dbReference type="Pfam" id="PF04129"/>
    </source>
</evidence>
<comment type="similarity">
    <text evidence="2">Belongs to the VPS52 family.</text>
</comment>
<keyword evidence="5" id="KW-0333">Golgi apparatus</keyword>
<proteinExistence type="inferred from homology"/>
<evidence type="ECO:0008006" key="11">
    <source>
        <dbReference type="Google" id="ProtNLM"/>
    </source>
</evidence>
<evidence type="ECO:0000256" key="1">
    <source>
        <dbReference type="ARBA" id="ARBA00004601"/>
    </source>
</evidence>
<evidence type="ECO:0000313" key="9">
    <source>
        <dbReference type="EMBL" id="EGC31732.1"/>
    </source>
</evidence>
<dbReference type="PANTHER" id="PTHR14190:SF14">
    <property type="entry name" value="VPS52 _ SAC2 FAMILY PROTEIN"/>
    <property type="match status" value="1"/>
</dbReference>
<feature type="compositionally biased region" description="Acidic residues" evidence="6">
    <location>
        <begin position="13"/>
        <end position="26"/>
    </location>
</feature>